<evidence type="ECO:0000256" key="1">
    <source>
        <dbReference type="SAM" id="SignalP"/>
    </source>
</evidence>
<keyword evidence="3" id="KW-1185">Reference proteome</keyword>
<dbReference type="Pfam" id="PF13585">
    <property type="entry name" value="CHU_C"/>
    <property type="match status" value="1"/>
</dbReference>
<dbReference type="Gene3D" id="2.60.40.10">
    <property type="entry name" value="Immunoglobulins"/>
    <property type="match status" value="1"/>
</dbReference>
<comment type="caution">
    <text evidence="2">The sequence shown here is derived from an EMBL/GenBank/DDBJ whole genome shotgun (WGS) entry which is preliminary data.</text>
</comment>
<dbReference type="RefSeq" id="WP_187560721.1">
    <property type="nucleotide sequence ID" value="NZ_JACGWS010000002.1"/>
</dbReference>
<dbReference type="EMBL" id="JACGWS010000002">
    <property type="protein sequence ID" value="MBC8753675.1"/>
    <property type="molecule type" value="Genomic_DNA"/>
</dbReference>
<feature type="chain" id="PRO_5045046498" evidence="1">
    <location>
        <begin position="25"/>
        <end position="698"/>
    </location>
</feature>
<feature type="signal peptide" evidence="1">
    <location>
        <begin position="1"/>
        <end position="24"/>
    </location>
</feature>
<dbReference type="Proteomes" id="UP000619238">
    <property type="component" value="Unassembled WGS sequence"/>
</dbReference>
<dbReference type="NCBIfam" id="TIGR04131">
    <property type="entry name" value="Bac_Flav_CTERM"/>
    <property type="match status" value="1"/>
</dbReference>
<dbReference type="InterPro" id="IPR026341">
    <property type="entry name" value="T9SS_type_B"/>
</dbReference>
<gene>
    <name evidence="2" type="ORF">H2O64_03280</name>
</gene>
<name>A0ABR7Q548_9FLAO</name>
<organism evidence="2 3">
    <name type="scientific">Kordia aestuariivivens</name>
    <dbReference type="NCBI Taxonomy" id="2759037"/>
    <lineage>
        <taxon>Bacteria</taxon>
        <taxon>Pseudomonadati</taxon>
        <taxon>Bacteroidota</taxon>
        <taxon>Flavobacteriia</taxon>
        <taxon>Flavobacteriales</taxon>
        <taxon>Flavobacteriaceae</taxon>
        <taxon>Kordia</taxon>
    </lineage>
</organism>
<dbReference type="PROSITE" id="PS51257">
    <property type="entry name" value="PROKAR_LIPOPROTEIN"/>
    <property type="match status" value="1"/>
</dbReference>
<evidence type="ECO:0000313" key="3">
    <source>
        <dbReference type="Proteomes" id="UP000619238"/>
    </source>
</evidence>
<protein>
    <submittedName>
        <fullName evidence="2">Gliding motility-associated C-terminal domain-containing protein</fullName>
    </submittedName>
</protein>
<proteinExistence type="predicted"/>
<evidence type="ECO:0000313" key="2">
    <source>
        <dbReference type="EMBL" id="MBC8753675.1"/>
    </source>
</evidence>
<reference evidence="2 3" key="1">
    <citation type="submission" date="2020-07" db="EMBL/GenBank/DDBJ databases">
        <title>Description of Kordia aestuariivivens sp. nov., isolated from a tidal flat.</title>
        <authorList>
            <person name="Park S."/>
            <person name="Yoon J.-H."/>
        </authorList>
    </citation>
    <scope>NUCLEOTIDE SEQUENCE [LARGE SCALE GENOMIC DNA]</scope>
    <source>
        <strain evidence="2 3">YSTF-M3</strain>
    </source>
</reference>
<keyword evidence="1" id="KW-0732">Signal</keyword>
<dbReference type="InterPro" id="IPR013783">
    <property type="entry name" value="Ig-like_fold"/>
</dbReference>
<sequence>MDKRTYIAILLSLGCFLNTFKATAQDITLFQQFNGRYDYTALGNTLNTTENGPGGICTINTSSSASLFLNTNQTMVAAYLYWAGSDDGDFNIELNGIPVSADRTFSDALTGNRTFFAAFADVTTIVQATGNGLYTVSEFDLTSVITPYCPTGTNFGGWAITVIYEDPSLPLNQLNVYDGLESVPDMLEITLENLSVFDNMGAKIGFIAWEGDAALSVNESLRINGNIIENLPLNPANNAFNGTNSFTGATNLYNMDIDVYSIQNYIAIGDTQATISLTSGQDFVMINNIITVLNSQLPDATVTIDQVNSVCDSRDLDITYTISNTNSTAALPQNTPIAFYTDGILIATAATQIALPIGGSIQQNITVTIPATIPNTFNLTIVVDDDGTGTGTVDEINEDNNDALQLITLPTSPVIPVLPNLELCDNDENLIFDLTIQEALFSDPFFTFAYYETFLDASNNTDVITNPTSYSNANYPTEIYIKVTNSSTLCDSIGDFNLILLESPEANEPDNLIACKLNDTEFVTFDLTLHESTINSSPTTIITYYETENSDGTFQDEITTPTAYDNTSNPQTIYVTVENINGCIASTSFDLSVDDCEIYIPNGLSPNGDGKNDVFNILNLEAHPNHKIHIYNRYGTLIFEGNKNTSRWNGYANRGTPRNKKMPAGTYFYVLYLNDENTLVSPLLLEQTYTGWVYLQNN</sequence>
<accession>A0ABR7Q548</accession>